<dbReference type="Gene3D" id="1.25.10.10">
    <property type="entry name" value="Leucine-rich Repeat Variant"/>
    <property type="match status" value="1"/>
</dbReference>
<protein>
    <submittedName>
        <fullName evidence="3">CCR4-NOT transcription complex subunit 9</fullName>
    </submittedName>
</protein>
<feature type="transmembrane region" description="Helical" evidence="2">
    <location>
        <begin position="160"/>
        <end position="182"/>
    </location>
</feature>
<keyword evidence="2" id="KW-0472">Membrane</keyword>
<dbReference type="Pfam" id="PF04078">
    <property type="entry name" value="Rcd1"/>
    <property type="match status" value="1"/>
</dbReference>
<keyword evidence="2" id="KW-1133">Transmembrane helix</keyword>
<dbReference type="InterPro" id="IPR011989">
    <property type="entry name" value="ARM-like"/>
</dbReference>
<reference evidence="3 4" key="1">
    <citation type="journal article" date="2013" name="PLoS ONE">
        <title>Predicting the Proteins of Angomonas deanei, Strigomonas culicis and Their Respective Endosymbionts Reveals New Aspects of the Trypanosomatidae Family.</title>
        <authorList>
            <person name="Motta M.C."/>
            <person name="Martins A.C."/>
            <person name="de Souza S.S."/>
            <person name="Catta-Preta C.M."/>
            <person name="Silva R."/>
            <person name="Klein C.C."/>
            <person name="de Almeida L.G."/>
            <person name="de Lima Cunha O."/>
            <person name="Ciapina L.P."/>
            <person name="Brocchi M."/>
            <person name="Colabardini A.C."/>
            <person name="de Araujo Lima B."/>
            <person name="Machado C.R."/>
            <person name="de Almeida Soares C.M."/>
            <person name="Probst C.M."/>
            <person name="de Menezes C.B."/>
            <person name="Thompson C.E."/>
            <person name="Bartholomeu D.C."/>
            <person name="Gradia D.F."/>
            <person name="Pavoni D.P."/>
            <person name="Grisard E.C."/>
            <person name="Fantinatti-Garboggini F."/>
            <person name="Marchini F.K."/>
            <person name="Rodrigues-Luiz G.F."/>
            <person name="Wagner G."/>
            <person name="Goldman G.H."/>
            <person name="Fietto J.L."/>
            <person name="Elias M.C."/>
            <person name="Goldman M.H."/>
            <person name="Sagot M.F."/>
            <person name="Pereira M."/>
            <person name="Stoco P.H."/>
            <person name="de Mendonca-Neto R.P."/>
            <person name="Teixeira S.M."/>
            <person name="Maciel T.E."/>
            <person name="de Oliveira Mendes T.A."/>
            <person name="Urmenyi T.P."/>
            <person name="de Souza W."/>
            <person name="Schenkman S."/>
            <person name="de Vasconcelos A.T."/>
        </authorList>
    </citation>
    <scope>NUCLEOTIDE SEQUENCE [LARGE SCALE GENOMIC DNA]</scope>
</reference>
<evidence type="ECO:0000313" key="3">
    <source>
        <dbReference type="EMBL" id="EPY21005.1"/>
    </source>
</evidence>
<dbReference type="EMBL" id="ATMH01008735">
    <property type="protein sequence ID" value="EPY21005.1"/>
    <property type="molecule type" value="Genomic_DNA"/>
</dbReference>
<dbReference type="PANTHER" id="PTHR12262">
    <property type="entry name" value="CCR4-NOT TRANSCRIPTION COMPLEX SUBUNIT 9"/>
    <property type="match status" value="1"/>
</dbReference>
<sequence>MHLTLLLFSSLCSLFVFTTIPFFWRGAGFSLLGASFFCCCCYFHSIPRTYTQIRTHFYGFASFLNNYNVYQAYVHRVTMYYSVLQQQQQQQPPLTAMPRSQVDQQERQQALVRQSEAQQSMTEMLQQIQYIYNPDTRERAFSELTKNREKKYSGLDLGPALWYSVGIMPIFLQELVAIYPLINSKDQMMGKRDAHRVSNMITLIHTIALHDGSRKQLLDSQICLFLYPLLRAPPNERNDVIRLTVLGVIGALLRYDDQQVISYLLNSEMFPLCLDIMEAPMDTSSNEQQNDLPKVLAAYVVHKLLTSEHGLAYACHHPDRFTAIAKVLHTCVSRKDAKGKHICSSRLLRHTIRCYLRLADNPQVSPLLPSMLPEELKNSTFKEFLESDAALKNSLLQLLVKVGDMGARRIVESERAK</sequence>
<accession>S9VD34</accession>
<organism evidence="3 4">
    <name type="scientific">Strigomonas culicis</name>
    <dbReference type="NCBI Taxonomy" id="28005"/>
    <lineage>
        <taxon>Eukaryota</taxon>
        <taxon>Discoba</taxon>
        <taxon>Euglenozoa</taxon>
        <taxon>Kinetoplastea</taxon>
        <taxon>Metakinetoplastina</taxon>
        <taxon>Trypanosomatida</taxon>
        <taxon>Trypanosomatidae</taxon>
        <taxon>Strigomonadinae</taxon>
        <taxon>Strigomonas</taxon>
    </lineage>
</organism>
<evidence type="ECO:0000256" key="2">
    <source>
        <dbReference type="SAM" id="Phobius"/>
    </source>
</evidence>
<dbReference type="OrthoDB" id="1183224at2759"/>
<name>S9VD34_9TRYP</name>
<dbReference type="SUPFAM" id="SSF48371">
    <property type="entry name" value="ARM repeat"/>
    <property type="match status" value="1"/>
</dbReference>
<dbReference type="AlphaFoldDB" id="S9VD34"/>
<dbReference type="GO" id="GO:0030014">
    <property type="term" value="C:CCR4-NOT complex"/>
    <property type="evidence" value="ECO:0007669"/>
    <property type="project" value="InterPro"/>
</dbReference>
<dbReference type="InterPro" id="IPR007216">
    <property type="entry name" value="CNOT9"/>
</dbReference>
<keyword evidence="4" id="KW-1185">Reference proteome</keyword>
<feature type="transmembrane region" description="Helical" evidence="2">
    <location>
        <begin position="28"/>
        <end position="45"/>
    </location>
</feature>
<comment type="caution">
    <text evidence="3">The sequence shown here is derived from an EMBL/GenBank/DDBJ whole genome shotgun (WGS) entry which is preliminary data.</text>
</comment>
<evidence type="ECO:0000313" key="4">
    <source>
        <dbReference type="Proteomes" id="UP000015354"/>
    </source>
</evidence>
<dbReference type="GO" id="GO:0006402">
    <property type="term" value="P:mRNA catabolic process"/>
    <property type="evidence" value="ECO:0007669"/>
    <property type="project" value="InterPro"/>
</dbReference>
<proteinExistence type="inferred from homology"/>
<evidence type="ECO:0000256" key="1">
    <source>
        <dbReference type="ARBA" id="ARBA00006385"/>
    </source>
</evidence>
<comment type="similarity">
    <text evidence="1">Belongs to the CNOT9 family.</text>
</comment>
<dbReference type="InterPro" id="IPR016024">
    <property type="entry name" value="ARM-type_fold"/>
</dbReference>
<gene>
    <name evidence="3" type="ORF">STCU_08735</name>
</gene>
<dbReference type="Proteomes" id="UP000015354">
    <property type="component" value="Unassembled WGS sequence"/>
</dbReference>
<keyword evidence="2" id="KW-0812">Transmembrane</keyword>